<feature type="region of interest" description="Disordered" evidence="1">
    <location>
        <begin position="52"/>
        <end position="78"/>
    </location>
</feature>
<dbReference type="EMBL" id="JBJQND010000015">
    <property type="protein sequence ID" value="KAL3853046.1"/>
    <property type="molecule type" value="Genomic_DNA"/>
</dbReference>
<feature type="non-terminal residue" evidence="2">
    <location>
        <position position="1"/>
    </location>
</feature>
<reference evidence="2 3" key="1">
    <citation type="submission" date="2024-11" db="EMBL/GenBank/DDBJ databases">
        <title>Chromosome-level genome assembly of the freshwater bivalve Anodonta woodiana.</title>
        <authorList>
            <person name="Chen X."/>
        </authorList>
    </citation>
    <scope>NUCLEOTIDE SEQUENCE [LARGE SCALE GENOMIC DNA]</scope>
    <source>
        <strain evidence="2">MN2024</strain>
        <tissue evidence="2">Gills</tissue>
    </source>
</reference>
<feature type="non-terminal residue" evidence="2">
    <location>
        <position position="78"/>
    </location>
</feature>
<keyword evidence="3" id="KW-1185">Reference proteome</keyword>
<sequence>DQKQANAQPQVAPGSAETKQEKVFGGLQKEEIAGKATGQETSVVKEMATFFEPSNGTGKAAPVKDSTQSGSTEAAQVK</sequence>
<gene>
    <name evidence="2" type="ORF">ACJMK2_016629</name>
</gene>
<feature type="compositionally biased region" description="Polar residues" evidence="1">
    <location>
        <begin position="65"/>
        <end position="78"/>
    </location>
</feature>
<organism evidence="2 3">
    <name type="scientific">Sinanodonta woodiana</name>
    <name type="common">Chinese pond mussel</name>
    <name type="synonym">Anodonta woodiana</name>
    <dbReference type="NCBI Taxonomy" id="1069815"/>
    <lineage>
        <taxon>Eukaryota</taxon>
        <taxon>Metazoa</taxon>
        <taxon>Spiralia</taxon>
        <taxon>Lophotrochozoa</taxon>
        <taxon>Mollusca</taxon>
        <taxon>Bivalvia</taxon>
        <taxon>Autobranchia</taxon>
        <taxon>Heteroconchia</taxon>
        <taxon>Palaeoheterodonta</taxon>
        <taxon>Unionida</taxon>
        <taxon>Unionoidea</taxon>
        <taxon>Unionidae</taxon>
        <taxon>Unioninae</taxon>
        <taxon>Sinanodonta</taxon>
    </lineage>
</organism>
<dbReference type="AlphaFoldDB" id="A0ABD3UVJ7"/>
<name>A0ABD3UVJ7_SINWO</name>
<feature type="region of interest" description="Disordered" evidence="1">
    <location>
        <begin position="1"/>
        <end position="21"/>
    </location>
</feature>
<dbReference type="Proteomes" id="UP001634394">
    <property type="component" value="Unassembled WGS sequence"/>
</dbReference>
<proteinExistence type="predicted"/>
<evidence type="ECO:0000256" key="1">
    <source>
        <dbReference type="SAM" id="MobiDB-lite"/>
    </source>
</evidence>
<protein>
    <submittedName>
        <fullName evidence="2">Uncharacterized protein</fullName>
    </submittedName>
</protein>
<evidence type="ECO:0000313" key="3">
    <source>
        <dbReference type="Proteomes" id="UP001634394"/>
    </source>
</evidence>
<comment type="caution">
    <text evidence="2">The sequence shown here is derived from an EMBL/GenBank/DDBJ whole genome shotgun (WGS) entry which is preliminary data.</text>
</comment>
<evidence type="ECO:0000313" key="2">
    <source>
        <dbReference type="EMBL" id="KAL3853046.1"/>
    </source>
</evidence>
<accession>A0ABD3UVJ7</accession>